<dbReference type="Proteomes" id="UP000246316">
    <property type="component" value="Segment"/>
</dbReference>
<evidence type="ECO:0000313" key="2">
    <source>
        <dbReference type="Proteomes" id="UP000246316"/>
    </source>
</evidence>
<evidence type="ECO:0000313" key="1">
    <source>
        <dbReference type="EMBL" id="AWD90523.1"/>
    </source>
</evidence>
<dbReference type="RefSeq" id="YP_010095031.1">
    <property type="nucleotide sequence ID" value="NC_055743.1"/>
</dbReference>
<name>A0A2S1GME5_9CAUD</name>
<dbReference type="EMBL" id="MH059636">
    <property type="protein sequence ID" value="AWD90523.1"/>
    <property type="molecule type" value="Genomic_DNA"/>
</dbReference>
<organism evidence="1 2">
    <name type="scientific">Erwinia phage Cronus</name>
    <dbReference type="NCBI Taxonomy" id="2163633"/>
    <lineage>
        <taxon>Viruses</taxon>
        <taxon>Duplodnaviria</taxon>
        <taxon>Heunggongvirae</taxon>
        <taxon>Uroviricota</taxon>
        <taxon>Caudoviricetes</taxon>
        <taxon>Pantevenvirales</taxon>
        <taxon>Straboviridae</taxon>
        <taxon>Tevenvirinae</taxon>
        <taxon>Risoevirus</taxon>
        <taxon>Risoevirus cronus</taxon>
        <taxon>Roskildevirus cronus</taxon>
    </lineage>
</organism>
<dbReference type="GeneID" id="65112665"/>
<dbReference type="KEGG" id="vg:65112665"/>
<protein>
    <submittedName>
        <fullName evidence="1">Uncharacterized protein</fullName>
    </submittedName>
</protein>
<accession>A0A2S1GME5</accession>
<proteinExistence type="predicted"/>
<keyword evidence="2" id="KW-1185">Reference proteome</keyword>
<reference evidence="1" key="1">
    <citation type="submission" date="2018-03" db="EMBL/GenBank/DDBJ databases">
        <title>Phage therapy in agriculture - a green tech approach to combat plant pathogenic bacteria.</title>
        <authorList>
            <person name="Carstens A.B."/>
            <person name="Djurhuus A.M."/>
            <person name="Hansen L.H."/>
        </authorList>
    </citation>
    <scope>NUCLEOTIDE SEQUENCE [LARGE SCALE GENOMIC DNA]</scope>
</reference>
<sequence length="64" mass="7687">MKLIETSMQVMMINHDTFFSTSFKLGDKIFELRDTGDQSRTFMIEANWYDYGRYDVIKVYEVTE</sequence>